<keyword evidence="8" id="KW-1185">Reference proteome</keyword>
<evidence type="ECO:0000256" key="6">
    <source>
        <dbReference type="SAM" id="Phobius"/>
    </source>
</evidence>
<keyword evidence="5 6" id="KW-0472">Membrane</keyword>
<feature type="transmembrane region" description="Helical" evidence="6">
    <location>
        <begin position="279"/>
        <end position="298"/>
    </location>
</feature>
<evidence type="ECO:0000313" key="8">
    <source>
        <dbReference type="Proteomes" id="UP001162972"/>
    </source>
</evidence>
<evidence type="ECO:0000256" key="2">
    <source>
        <dbReference type="ARBA" id="ARBA00022448"/>
    </source>
</evidence>
<feature type="transmembrane region" description="Helical" evidence="6">
    <location>
        <begin position="431"/>
        <end position="452"/>
    </location>
</feature>
<dbReference type="InterPro" id="IPR002293">
    <property type="entry name" value="AA/rel_permease1"/>
</dbReference>
<accession>A0AAD6NUD0</accession>
<protein>
    <recommendedName>
        <fullName evidence="9">Amino-acid permease BAT1 homolog</fullName>
    </recommendedName>
</protein>
<evidence type="ECO:0008006" key="9">
    <source>
        <dbReference type="Google" id="ProtNLM"/>
    </source>
</evidence>
<comment type="subcellular location">
    <subcellularLocation>
        <location evidence="1">Membrane</location>
        <topology evidence="1">Multi-pass membrane protein</topology>
    </subcellularLocation>
</comment>
<feature type="transmembrane region" description="Helical" evidence="6">
    <location>
        <begin position="167"/>
        <end position="192"/>
    </location>
</feature>
<dbReference type="InterPro" id="IPR004840">
    <property type="entry name" value="Amino_acid_permease_CS"/>
</dbReference>
<sequence>MGTEAEYGSMDQTTFKIDSAEKRLNELGYKQELRREMTFFKTLAITFSSMAVFIGTPLYGSSLRYAGPASLIWGWVVVTFFTWFVGFAMAEICSSFPTTGSLYFWAAHLAGPKWGPFASWFCAWLETIGAVSGIGTQAYSAAQALQMIVFLATGNNKGGGYFASRRVFLCMYMGFTIIWAVLNSFALQVIAFLDIISIWWQVIGGLVVIVMLPLVAQQTQSAAFVFTHFETSPEATGISSKPYAVILSVLLSNYCLYGYDTAAHLTEETKGADRTGPTVILSSIGIVSVLGWAYYLALTFSIKDFNYLYDVNNETAGALVPAQIIFDAFHGRYHNSTGAVVFLCIIWGSYFFCGLSVTTSAARVVYALSRDNGIPIFTYLEKNSPKVQAIISISTIGWVGGYAVPIFARLVMAEKNFKPGPFYLGRASRPICLVAFLWICYTCSAFLLPTLYPIQWKTFNYAPIAIGISMTLIMLWWAFDARKWFKGPVRNIDLGNGYS</sequence>
<dbReference type="PANTHER" id="PTHR45649:SF17">
    <property type="entry name" value="AMINO ACID PERMEASE_ SLC12A DOMAIN-CONTAINING PROTEIN"/>
    <property type="match status" value="1"/>
</dbReference>
<name>A0AAD6NUD0_9ROSI</name>
<reference evidence="7 8" key="1">
    <citation type="journal article" date="2023" name="Int. J. Mol. Sci.">
        <title>De Novo Assembly and Annotation of 11 Diverse Shrub Willow (Salix) Genomes Reveals Novel Gene Organization in Sex-Linked Regions.</title>
        <authorList>
            <person name="Hyden B."/>
            <person name="Feng K."/>
            <person name="Yates T.B."/>
            <person name="Jawdy S."/>
            <person name="Cereghino C."/>
            <person name="Smart L.B."/>
            <person name="Muchero W."/>
        </authorList>
    </citation>
    <scope>NUCLEOTIDE SEQUENCE [LARGE SCALE GENOMIC DNA]</scope>
    <source>
        <tissue evidence="7">Shoot tip</tissue>
    </source>
</reference>
<feature type="transmembrane region" description="Helical" evidence="6">
    <location>
        <begin position="39"/>
        <end position="60"/>
    </location>
</feature>
<feature type="transmembrane region" description="Helical" evidence="6">
    <location>
        <begin position="198"/>
        <end position="216"/>
    </location>
</feature>
<keyword evidence="2" id="KW-0813">Transport</keyword>
<dbReference type="Gene3D" id="1.20.1740.10">
    <property type="entry name" value="Amino acid/polyamine transporter I"/>
    <property type="match status" value="1"/>
</dbReference>
<proteinExistence type="predicted"/>
<dbReference type="Pfam" id="PF13520">
    <property type="entry name" value="AA_permease_2"/>
    <property type="match status" value="1"/>
</dbReference>
<keyword evidence="4 6" id="KW-1133">Transmembrane helix</keyword>
<feature type="transmembrane region" description="Helical" evidence="6">
    <location>
        <begin position="72"/>
        <end position="90"/>
    </location>
</feature>
<dbReference type="PANTHER" id="PTHR45649">
    <property type="entry name" value="AMINO-ACID PERMEASE BAT1"/>
    <property type="match status" value="1"/>
</dbReference>
<dbReference type="PROSITE" id="PS00218">
    <property type="entry name" value="AMINO_ACID_PERMEASE_1"/>
    <property type="match status" value="1"/>
</dbReference>
<evidence type="ECO:0000256" key="5">
    <source>
        <dbReference type="ARBA" id="ARBA00023136"/>
    </source>
</evidence>
<dbReference type="GO" id="GO:0022857">
    <property type="term" value="F:transmembrane transporter activity"/>
    <property type="evidence" value="ECO:0007669"/>
    <property type="project" value="InterPro"/>
</dbReference>
<feature type="transmembrane region" description="Helical" evidence="6">
    <location>
        <begin position="340"/>
        <end position="369"/>
    </location>
</feature>
<dbReference type="GO" id="GO:0006865">
    <property type="term" value="P:amino acid transport"/>
    <property type="evidence" value="ECO:0007669"/>
    <property type="project" value="InterPro"/>
</dbReference>
<comment type="caution">
    <text evidence="7">The sequence shown here is derived from an EMBL/GenBank/DDBJ whole genome shotgun (WGS) entry which is preliminary data.</text>
</comment>
<dbReference type="Proteomes" id="UP001162972">
    <property type="component" value="Chromosome 2"/>
</dbReference>
<organism evidence="7 8">
    <name type="scientific">Salix udensis</name>
    <dbReference type="NCBI Taxonomy" id="889485"/>
    <lineage>
        <taxon>Eukaryota</taxon>
        <taxon>Viridiplantae</taxon>
        <taxon>Streptophyta</taxon>
        <taxon>Embryophyta</taxon>
        <taxon>Tracheophyta</taxon>
        <taxon>Spermatophyta</taxon>
        <taxon>Magnoliopsida</taxon>
        <taxon>eudicotyledons</taxon>
        <taxon>Gunneridae</taxon>
        <taxon>Pentapetalae</taxon>
        <taxon>rosids</taxon>
        <taxon>fabids</taxon>
        <taxon>Malpighiales</taxon>
        <taxon>Salicaceae</taxon>
        <taxon>Saliceae</taxon>
        <taxon>Salix</taxon>
    </lineage>
</organism>
<evidence type="ECO:0000256" key="1">
    <source>
        <dbReference type="ARBA" id="ARBA00004141"/>
    </source>
</evidence>
<dbReference type="PIRSF" id="PIRSF006060">
    <property type="entry name" value="AA_transporter"/>
    <property type="match status" value="1"/>
</dbReference>
<keyword evidence="3 6" id="KW-0812">Transmembrane</keyword>
<dbReference type="GO" id="GO:0016020">
    <property type="term" value="C:membrane"/>
    <property type="evidence" value="ECO:0007669"/>
    <property type="project" value="UniProtKB-SubCell"/>
</dbReference>
<evidence type="ECO:0000313" key="7">
    <source>
        <dbReference type="EMBL" id="KAJ6405373.1"/>
    </source>
</evidence>
<evidence type="ECO:0000256" key="3">
    <source>
        <dbReference type="ARBA" id="ARBA00022692"/>
    </source>
</evidence>
<dbReference type="AlphaFoldDB" id="A0AAD6NUD0"/>
<gene>
    <name evidence="7" type="ORF">OIU84_013351</name>
</gene>
<feature type="transmembrane region" description="Helical" evidence="6">
    <location>
        <begin position="458"/>
        <end position="479"/>
    </location>
</feature>
<evidence type="ECO:0000256" key="4">
    <source>
        <dbReference type="ARBA" id="ARBA00022989"/>
    </source>
</evidence>
<dbReference type="EMBL" id="JAPFFJ010000017">
    <property type="protein sequence ID" value="KAJ6405373.1"/>
    <property type="molecule type" value="Genomic_DNA"/>
</dbReference>
<feature type="transmembrane region" description="Helical" evidence="6">
    <location>
        <begin position="389"/>
        <end position="411"/>
    </location>
</feature>